<keyword evidence="2" id="KW-1185">Reference proteome</keyword>
<organism evidence="1 2">
    <name type="scientific">Actinacidiphila cocklensis</name>
    <dbReference type="NCBI Taxonomy" id="887465"/>
    <lineage>
        <taxon>Bacteria</taxon>
        <taxon>Bacillati</taxon>
        <taxon>Actinomycetota</taxon>
        <taxon>Actinomycetes</taxon>
        <taxon>Kitasatosporales</taxon>
        <taxon>Streptomycetaceae</taxon>
        <taxon>Actinacidiphila</taxon>
    </lineage>
</organism>
<proteinExistence type="predicted"/>
<name>A0A9W4DS48_9ACTN</name>
<dbReference type="Proteomes" id="UP001152519">
    <property type="component" value="Unassembled WGS sequence"/>
</dbReference>
<protein>
    <submittedName>
        <fullName evidence="1">Uncharacterized protein</fullName>
    </submittedName>
</protein>
<dbReference type="EMBL" id="CAJSLV010000059">
    <property type="protein sequence ID" value="CAG6395066.1"/>
    <property type="molecule type" value="Genomic_DNA"/>
</dbReference>
<gene>
    <name evidence="1" type="ORF">SCOCK_30299</name>
</gene>
<accession>A0A9W4DS48</accession>
<dbReference type="AlphaFoldDB" id="A0A9W4DS48"/>
<reference evidence="1" key="1">
    <citation type="submission" date="2021-05" db="EMBL/GenBank/DDBJ databases">
        <authorList>
            <person name="Arsene-Ploetze F."/>
        </authorList>
    </citation>
    <scope>NUCLEOTIDE SEQUENCE</scope>
    <source>
        <strain evidence="1">DSM 42138</strain>
    </source>
</reference>
<evidence type="ECO:0000313" key="2">
    <source>
        <dbReference type="Proteomes" id="UP001152519"/>
    </source>
</evidence>
<sequence>MRRRYQHLTNHVLNDTAAKVAASSVPTRTSSLFRLITAAAPKRRGTPPRAVGSLDVVPGEALAEDTRFELVRGVAPKRFPTGHGGVRHEPEPV</sequence>
<evidence type="ECO:0000313" key="1">
    <source>
        <dbReference type="EMBL" id="CAG6395066.1"/>
    </source>
</evidence>
<comment type="caution">
    <text evidence="1">The sequence shown here is derived from an EMBL/GenBank/DDBJ whole genome shotgun (WGS) entry which is preliminary data.</text>
</comment>